<evidence type="ECO:0000313" key="3">
    <source>
        <dbReference type="EMBL" id="GFR92456.1"/>
    </source>
</evidence>
<feature type="domain" description="Fibrinogen C-terminal" evidence="2">
    <location>
        <begin position="1"/>
        <end position="217"/>
    </location>
</feature>
<dbReference type="CDD" id="cd00087">
    <property type="entry name" value="FReD"/>
    <property type="match status" value="1"/>
</dbReference>
<reference evidence="3 4" key="1">
    <citation type="journal article" date="2021" name="Elife">
        <title>Chloroplast acquisition without the gene transfer in kleptoplastic sea slugs, Plakobranchus ocellatus.</title>
        <authorList>
            <person name="Maeda T."/>
            <person name="Takahashi S."/>
            <person name="Yoshida T."/>
            <person name="Shimamura S."/>
            <person name="Takaki Y."/>
            <person name="Nagai Y."/>
            <person name="Toyoda A."/>
            <person name="Suzuki Y."/>
            <person name="Arimoto A."/>
            <person name="Ishii H."/>
            <person name="Satoh N."/>
            <person name="Nishiyama T."/>
            <person name="Hasebe M."/>
            <person name="Maruyama T."/>
            <person name="Minagawa J."/>
            <person name="Obokata J."/>
            <person name="Shigenobu S."/>
        </authorList>
    </citation>
    <scope>NUCLEOTIDE SEQUENCE [LARGE SCALE GENOMIC DNA]</scope>
</reference>
<dbReference type="InterPro" id="IPR050373">
    <property type="entry name" value="Fibrinogen_C-term_domain"/>
</dbReference>
<keyword evidence="4" id="KW-1185">Reference proteome</keyword>
<dbReference type="Gene3D" id="3.90.215.10">
    <property type="entry name" value="Gamma Fibrinogen, chain A, domain 1"/>
    <property type="match status" value="1"/>
</dbReference>
<evidence type="ECO:0000313" key="4">
    <source>
        <dbReference type="Proteomes" id="UP000762676"/>
    </source>
</evidence>
<comment type="caution">
    <text evidence="3">The sequence shown here is derived from an EMBL/GenBank/DDBJ whole genome shotgun (WGS) entry which is preliminary data.</text>
</comment>
<accession>A0AAV4H468</accession>
<dbReference type="Proteomes" id="UP000762676">
    <property type="component" value="Unassembled WGS sequence"/>
</dbReference>
<dbReference type="InterPro" id="IPR014716">
    <property type="entry name" value="Fibrinogen_a/b/g_C_1"/>
</dbReference>
<proteinExistence type="predicted"/>
<dbReference type="PROSITE" id="PS51406">
    <property type="entry name" value="FIBRINOGEN_C_2"/>
    <property type="match status" value="1"/>
</dbReference>
<dbReference type="SMART" id="SM00186">
    <property type="entry name" value="FBG"/>
    <property type="match status" value="1"/>
</dbReference>
<evidence type="ECO:0000256" key="1">
    <source>
        <dbReference type="SAM" id="MobiDB-lite"/>
    </source>
</evidence>
<dbReference type="EMBL" id="BMAT01001781">
    <property type="protein sequence ID" value="GFR92456.1"/>
    <property type="molecule type" value="Genomic_DNA"/>
</dbReference>
<dbReference type="InterPro" id="IPR036056">
    <property type="entry name" value="Fibrinogen-like_C"/>
</dbReference>
<dbReference type="Pfam" id="PF00147">
    <property type="entry name" value="Fibrinogen_C"/>
    <property type="match status" value="1"/>
</dbReference>
<dbReference type="PANTHER" id="PTHR19143:SF444">
    <property type="entry name" value="PROTEIN SCABROUS"/>
    <property type="match status" value="1"/>
</dbReference>
<name>A0AAV4H468_9GAST</name>
<dbReference type="SUPFAM" id="SSF56496">
    <property type="entry name" value="Fibrinogen C-terminal domain-like"/>
    <property type="match status" value="1"/>
</dbReference>
<feature type="region of interest" description="Disordered" evidence="1">
    <location>
        <begin position="1"/>
        <end position="51"/>
    </location>
</feature>
<sequence>MSGPILSGAGDMSGPILSRAEDMSGPIRSGAGDMSGPILSGAGDIPEFTPRRTKGDENFYRTWDEYKHGFGVPPADFWLGNEAIHQLTNKHVYELRIDMRIDGKDLFAHYTTFKIENESDNYRLRLGHYSGTVGEQSESGLSYHKDAPFSTYDKDNDEVSVNCAKFRHGAWWYKRCYHCNLNGVWAVKKSRGMKWYTRNEWGGGVWASATEMKIRRI</sequence>
<dbReference type="AlphaFoldDB" id="A0AAV4H468"/>
<organism evidence="3 4">
    <name type="scientific">Elysia marginata</name>
    <dbReference type="NCBI Taxonomy" id="1093978"/>
    <lineage>
        <taxon>Eukaryota</taxon>
        <taxon>Metazoa</taxon>
        <taxon>Spiralia</taxon>
        <taxon>Lophotrochozoa</taxon>
        <taxon>Mollusca</taxon>
        <taxon>Gastropoda</taxon>
        <taxon>Heterobranchia</taxon>
        <taxon>Euthyneura</taxon>
        <taxon>Panpulmonata</taxon>
        <taxon>Sacoglossa</taxon>
        <taxon>Placobranchoidea</taxon>
        <taxon>Plakobranchidae</taxon>
        <taxon>Elysia</taxon>
    </lineage>
</organism>
<protein>
    <submittedName>
        <fullName evidence="3">Angiopoietin-related protein 1</fullName>
    </submittedName>
</protein>
<evidence type="ECO:0000259" key="2">
    <source>
        <dbReference type="PROSITE" id="PS51406"/>
    </source>
</evidence>
<dbReference type="PANTHER" id="PTHR19143">
    <property type="entry name" value="FIBRINOGEN/TENASCIN/ANGIOPOEITIN"/>
    <property type="match status" value="1"/>
</dbReference>
<dbReference type="InterPro" id="IPR002181">
    <property type="entry name" value="Fibrinogen_a/b/g_C_dom"/>
</dbReference>
<dbReference type="GO" id="GO:0005615">
    <property type="term" value="C:extracellular space"/>
    <property type="evidence" value="ECO:0007669"/>
    <property type="project" value="TreeGrafter"/>
</dbReference>
<gene>
    <name evidence="3" type="ORF">ElyMa_000868400</name>
</gene>